<dbReference type="Proteomes" id="UP000007875">
    <property type="component" value="Unassembled WGS sequence"/>
</dbReference>
<dbReference type="AlphaFoldDB" id="H2ZP15"/>
<proteinExistence type="predicted"/>
<dbReference type="HOGENOM" id="CLU_1325983_0_0_1"/>
<keyword evidence="2" id="KW-1185">Reference proteome</keyword>
<reference evidence="1" key="2">
    <citation type="submission" date="2025-08" db="UniProtKB">
        <authorList>
            <consortium name="Ensembl"/>
        </authorList>
    </citation>
    <scope>IDENTIFICATION</scope>
</reference>
<dbReference type="eggNOG" id="KOG0351">
    <property type="taxonomic scope" value="Eukaryota"/>
</dbReference>
<dbReference type="STRING" id="51511.ENSCSAVP00000019331"/>
<organism evidence="1 2">
    <name type="scientific">Ciona savignyi</name>
    <name type="common">Pacific transparent sea squirt</name>
    <dbReference type="NCBI Taxonomy" id="51511"/>
    <lineage>
        <taxon>Eukaryota</taxon>
        <taxon>Metazoa</taxon>
        <taxon>Chordata</taxon>
        <taxon>Tunicata</taxon>
        <taxon>Ascidiacea</taxon>
        <taxon>Phlebobranchia</taxon>
        <taxon>Cionidae</taxon>
        <taxon>Ciona</taxon>
    </lineage>
</organism>
<dbReference type="GeneTree" id="ENSGT00940000160387"/>
<reference evidence="1" key="3">
    <citation type="submission" date="2025-09" db="UniProtKB">
        <authorList>
            <consortium name="Ensembl"/>
        </authorList>
    </citation>
    <scope>IDENTIFICATION</scope>
</reference>
<name>H2ZP15_CIOSA</name>
<dbReference type="InParanoid" id="H2ZP15"/>
<evidence type="ECO:0000313" key="1">
    <source>
        <dbReference type="Ensembl" id="ENSCSAVP00000019331.1"/>
    </source>
</evidence>
<dbReference type="OMA" id="NAGCCMD"/>
<protein>
    <submittedName>
        <fullName evidence="1">Uncharacterized protein</fullName>
    </submittedName>
</protein>
<evidence type="ECO:0000313" key="2">
    <source>
        <dbReference type="Proteomes" id="UP000007875"/>
    </source>
</evidence>
<accession>H2ZP15</accession>
<sequence length="207" mass="23348">MQKTIQKCSAVAAAFKLKDKAELSGSEVDFSLDKVANEISFDIVSLKRTLRQLEWDTTLSDDPGKRGKSGVTVEFSGLSFLLHTKQACSNEFLDKVTENLYKRVISQERKELAQLKTCFNAMQKFSYPNAGCCMDDFNSPRSDQLKEVINAYFQEEANSEAVEVPEPLLSSDEDDIRSTVRQFLNVHFGDFGGSSNRQSDCTNFTWH</sequence>
<dbReference type="Ensembl" id="ENSCSAVT00000019539.1">
    <property type="protein sequence ID" value="ENSCSAVP00000019331.1"/>
    <property type="gene ID" value="ENSCSAVG00000011345.1"/>
</dbReference>
<reference evidence="2" key="1">
    <citation type="submission" date="2003-08" db="EMBL/GenBank/DDBJ databases">
        <authorList>
            <person name="Birren B."/>
            <person name="Nusbaum C."/>
            <person name="Abebe A."/>
            <person name="Abouelleil A."/>
            <person name="Adekoya E."/>
            <person name="Ait-zahra M."/>
            <person name="Allen N."/>
            <person name="Allen T."/>
            <person name="An P."/>
            <person name="Anderson M."/>
            <person name="Anderson S."/>
            <person name="Arachchi H."/>
            <person name="Armbruster J."/>
            <person name="Bachantsang P."/>
            <person name="Baldwin J."/>
            <person name="Barry A."/>
            <person name="Bayul T."/>
            <person name="Blitshsteyn B."/>
            <person name="Bloom T."/>
            <person name="Blye J."/>
            <person name="Boguslavskiy L."/>
            <person name="Borowsky M."/>
            <person name="Boukhgalter B."/>
            <person name="Brunache A."/>
            <person name="Butler J."/>
            <person name="Calixte N."/>
            <person name="Calvo S."/>
            <person name="Camarata J."/>
            <person name="Campo K."/>
            <person name="Chang J."/>
            <person name="Cheshatsang Y."/>
            <person name="Citroen M."/>
            <person name="Collymore A."/>
            <person name="Considine T."/>
            <person name="Cook A."/>
            <person name="Cooke P."/>
            <person name="Corum B."/>
            <person name="Cuomo C."/>
            <person name="David R."/>
            <person name="Dawoe T."/>
            <person name="Degray S."/>
            <person name="Dodge S."/>
            <person name="Dooley K."/>
            <person name="Dorje P."/>
            <person name="Dorjee K."/>
            <person name="Dorris L."/>
            <person name="Duffey N."/>
            <person name="Dupes A."/>
            <person name="Elkins T."/>
            <person name="Engels R."/>
            <person name="Erickson J."/>
            <person name="Farina A."/>
            <person name="Faro S."/>
            <person name="Ferreira P."/>
            <person name="Fischer H."/>
            <person name="Fitzgerald M."/>
            <person name="Foley K."/>
            <person name="Gage D."/>
            <person name="Galagan J."/>
            <person name="Gearin G."/>
            <person name="Gnerre S."/>
            <person name="Gnirke A."/>
            <person name="Goyette A."/>
            <person name="Graham J."/>
            <person name="Grandbois E."/>
            <person name="Gyaltsen K."/>
            <person name="Hafez N."/>
            <person name="Hagopian D."/>
            <person name="Hagos B."/>
            <person name="Hall J."/>
            <person name="Hatcher B."/>
            <person name="Heller A."/>
            <person name="Higgins H."/>
            <person name="Honan T."/>
            <person name="Horn A."/>
            <person name="Houde N."/>
            <person name="Hughes L."/>
            <person name="Hulme W."/>
            <person name="Husby E."/>
            <person name="Iliev I."/>
            <person name="Jaffe D."/>
            <person name="Jones C."/>
            <person name="Kamal M."/>
            <person name="Kamat A."/>
            <person name="Kamvysselis M."/>
            <person name="Karlsson E."/>
            <person name="Kells C."/>
            <person name="Kieu A."/>
            <person name="Kisner P."/>
            <person name="Kodira C."/>
            <person name="Kulbokas E."/>
            <person name="Labutti K."/>
            <person name="Lama D."/>
            <person name="Landers T."/>
            <person name="Leger J."/>
            <person name="Levine S."/>
            <person name="Lewis D."/>
            <person name="Lewis T."/>
            <person name="Lindblad-toh K."/>
            <person name="Liu X."/>
            <person name="Lokyitsang T."/>
            <person name="Lokyitsang Y."/>
            <person name="Lucien O."/>
            <person name="Lui A."/>
            <person name="Ma L.J."/>
            <person name="Mabbitt R."/>
            <person name="Macdonald J."/>
            <person name="Maclean C."/>
            <person name="Major J."/>
            <person name="Manning J."/>
            <person name="Marabella R."/>
            <person name="Maru K."/>
            <person name="Matthews C."/>
            <person name="Mauceli E."/>
            <person name="Mccarthy M."/>
            <person name="Mcdonough S."/>
            <person name="Mcghee T."/>
            <person name="Meldrim J."/>
            <person name="Meneus L."/>
            <person name="Mesirov J."/>
            <person name="Mihalev A."/>
            <person name="Mihova T."/>
            <person name="Mikkelsen T."/>
            <person name="Mlenga V."/>
            <person name="Moru K."/>
            <person name="Mozes J."/>
            <person name="Mulrain L."/>
            <person name="Munson G."/>
            <person name="Naylor J."/>
            <person name="Newes C."/>
            <person name="Nguyen C."/>
            <person name="Nguyen N."/>
            <person name="Nguyen T."/>
            <person name="Nicol R."/>
            <person name="Nielsen C."/>
            <person name="Nizzari M."/>
            <person name="Norbu C."/>
            <person name="Norbu N."/>
            <person name="O'donnell P."/>
            <person name="Okoawo O."/>
            <person name="O'leary S."/>
            <person name="Omotosho B."/>
            <person name="O'neill K."/>
            <person name="Osman S."/>
            <person name="Parker S."/>
            <person name="Perrin D."/>
            <person name="Phunkhang P."/>
            <person name="Piqani B."/>
            <person name="Purcell S."/>
            <person name="Rachupka T."/>
            <person name="Ramasamy U."/>
            <person name="Rameau R."/>
            <person name="Ray V."/>
            <person name="Raymond C."/>
            <person name="Retta R."/>
            <person name="Richardson S."/>
            <person name="Rise C."/>
            <person name="Rodriguez J."/>
            <person name="Rogers J."/>
            <person name="Rogov P."/>
            <person name="Rutman M."/>
            <person name="Schupbach R."/>
            <person name="Seaman C."/>
            <person name="Settipalli S."/>
            <person name="Sharpe T."/>
            <person name="Sheridan J."/>
            <person name="Sherpa N."/>
            <person name="Shi J."/>
            <person name="Smirnov S."/>
            <person name="Smith C."/>
            <person name="Sougnez C."/>
            <person name="Spencer B."/>
            <person name="Stalker J."/>
            <person name="Stange-thomann N."/>
            <person name="Stavropoulos S."/>
            <person name="Stetson K."/>
            <person name="Stone C."/>
            <person name="Stone S."/>
            <person name="Stubbs M."/>
            <person name="Talamas J."/>
            <person name="Tchuinga P."/>
            <person name="Tenzing P."/>
            <person name="Tesfaye S."/>
            <person name="Theodore J."/>
            <person name="Thoulutsang Y."/>
            <person name="Topham K."/>
            <person name="Towey S."/>
            <person name="Tsamla T."/>
            <person name="Tsomo N."/>
            <person name="Vallee D."/>
            <person name="Vassiliev H."/>
            <person name="Venkataraman V."/>
            <person name="Vinson J."/>
            <person name="Vo A."/>
            <person name="Wade C."/>
            <person name="Wang S."/>
            <person name="Wangchuk T."/>
            <person name="Wangdi T."/>
            <person name="Whittaker C."/>
            <person name="Wilkinson J."/>
            <person name="Wu Y."/>
            <person name="Wyman D."/>
            <person name="Yadav S."/>
            <person name="Yang S."/>
            <person name="Yang X."/>
            <person name="Yeager S."/>
            <person name="Yee E."/>
            <person name="Young G."/>
            <person name="Zainoun J."/>
            <person name="Zembeck L."/>
            <person name="Zimmer A."/>
            <person name="Zody M."/>
            <person name="Lander E."/>
        </authorList>
    </citation>
    <scope>NUCLEOTIDE SEQUENCE [LARGE SCALE GENOMIC DNA]</scope>
</reference>